<dbReference type="EMBL" id="JAUTXU010000021">
    <property type="protein sequence ID" value="KAK3720669.1"/>
    <property type="molecule type" value="Genomic_DNA"/>
</dbReference>
<name>A0ACC3NS30_9PEZI</name>
<proteinExistence type="predicted"/>
<accession>A0ACC3NS30</accession>
<protein>
    <submittedName>
        <fullName evidence="1">Uncharacterized protein</fullName>
    </submittedName>
</protein>
<organism evidence="1 2">
    <name type="scientific">Vermiconidia calcicola</name>
    <dbReference type="NCBI Taxonomy" id="1690605"/>
    <lineage>
        <taxon>Eukaryota</taxon>
        <taxon>Fungi</taxon>
        <taxon>Dikarya</taxon>
        <taxon>Ascomycota</taxon>
        <taxon>Pezizomycotina</taxon>
        <taxon>Dothideomycetes</taxon>
        <taxon>Dothideomycetidae</taxon>
        <taxon>Mycosphaerellales</taxon>
        <taxon>Extremaceae</taxon>
        <taxon>Vermiconidia</taxon>
    </lineage>
</organism>
<dbReference type="Proteomes" id="UP001281147">
    <property type="component" value="Unassembled WGS sequence"/>
</dbReference>
<gene>
    <name evidence="1" type="ORF">LTR37_003719</name>
</gene>
<keyword evidence="2" id="KW-1185">Reference proteome</keyword>
<comment type="caution">
    <text evidence="1">The sequence shown here is derived from an EMBL/GenBank/DDBJ whole genome shotgun (WGS) entry which is preliminary data.</text>
</comment>
<sequence length="893" mass="101231">MPCCNTQAVCKALQHIWITDDLLAEAFHRFLRVSQTSRRYGSSVPGPLEARRRLAKRKMGMAAVASGNAPLGSDIGALFGAGAVRPPPDYERGWRWEAPAPQLATPAGRKKVKKRVDEWQWAGISSDGTLWDQIQESVSPEEEQRAQNFLCIPPDPVADSKASFDALLKPLEGRTVLDKGDVSRVLDFWNSPANVPEAQLTQRFIESLGSRSLRDDELWHPIIDHIKDRVIKSSMSYNEYLSILTCVRKRSADWTRALYRLAKFSRSFHDVYPRLTEHILTNFTDTDEQKANIRLWLSCVRPGRRKIDSGYEPTEPWAETYSLLSKHFQPSDFAEHFGSLPRQRFSIVLLRFWVPRYIEMSKSHSRAPDSTLTQHGLDWATVDAGNERIIRPPGYRFPEDTALQSISELLAKHDLQAKAYALNELVVLLASNGLPHSRLQDEIFTVYTATQPNSTIKNLFMDLRRRKRDSLTTQIAVKLVRHFMESGDIANAFYVFTTTPTVPPLQFFDLPRRLIEEGRTHGEKVFQILNRRAPEDIVAEPFRIVSKLWLKQKHIDVVHIAAYAWATSPHLSARTAFRRVWECYRFLKDRGAPFTPLMSRAMVKAGITRAIREDGRLSKFQVKYIIQTVQYIEGEEIAKEVDRLVFEHWKRVRLAQPSYRAGTPDRQRWFDMKRRLWQRRGGTVYRPPVFVAPPDEPAIVAKKDGSEEVDEEVAFAEPSKWQDVEAEVESTWQEMVEVLGDTLYDPATSKAGRHEPTVNTNPSHSDALAQTGSATDYRPFLAEEQECVKTGAATALPNTKTSVPKVSKPFLSEEEKLGEPHARAAVVDSPNVEKKPVVAGDSKQTDDTPSASLASPIVIRVVKSTVSSRGIGAGRAKRSHHRRRLLNIGKVQP</sequence>
<evidence type="ECO:0000313" key="2">
    <source>
        <dbReference type="Proteomes" id="UP001281147"/>
    </source>
</evidence>
<reference evidence="1" key="1">
    <citation type="submission" date="2023-07" db="EMBL/GenBank/DDBJ databases">
        <title>Black Yeasts Isolated from many extreme environments.</title>
        <authorList>
            <person name="Coleine C."/>
            <person name="Stajich J.E."/>
            <person name="Selbmann L."/>
        </authorList>
    </citation>
    <scope>NUCLEOTIDE SEQUENCE</scope>
    <source>
        <strain evidence="1">CCFEE 5714</strain>
    </source>
</reference>
<evidence type="ECO:0000313" key="1">
    <source>
        <dbReference type="EMBL" id="KAK3720669.1"/>
    </source>
</evidence>